<organism evidence="1 2">
    <name type="scientific">Desulfotruncus arcticus DSM 17038</name>
    <dbReference type="NCBI Taxonomy" id="1121424"/>
    <lineage>
        <taxon>Bacteria</taxon>
        <taxon>Bacillati</taxon>
        <taxon>Bacillota</taxon>
        <taxon>Clostridia</taxon>
        <taxon>Eubacteriales</taxon>
        <taxon>Desulfallaceae</taxon>
        <taxon>Desulfotruncus</taxon>
    </lineage>
</organism>
<keyword evidence="2" id="KW-1185">Reference proteome</keyword>
<dbReference type="Proteomes" id="UP000199337">
    <property type="component" value="Unassembled WGS sequence"/>
</dbReference>
<dbReference type="RefSeq" id="WP_092474343.1">
    <property type="nucleotide sequence ID" value="NZ_FOOX01000020.1"/>
</dbReference>
<gene>
    <name evidence="1" type="ORF">SAMN05660649_04370</name>
</gene>
<sequence length="116" mass="12776">MAATVANAEAYFATQVLHNDEWVAADPTQKQRALANAKAQLYRIYRNFNDAEKPLPDEAVFEQSLWLLRIDDTLRKAEMGVKIISVAGVQIAVDKAAQTVAPQAVLIIGRRVGRAV</sequence>
<evidence type="ECO:0000313" key="1">
    <source>
        <dbReference type="EMBL" id="SFH23063.1"/>
    </source>
</evidence>
<dbReference type="EMBL" id="FOOX01000020">
    <property type="protein sequence ID" value="SFH23063.1"/>
    <property type="molecule type" value="Genomic_DNA"/>
</dbReference>
<dbReference type="OrthoDB" id="2083468at2"/>
<protein>
    <submittedName>
        <fullName evidence="1">Uncharacterized protein</fullName>
    </submittedName>
</protein>
<reference evidence="2" key="1">
    <citation type="submission" date="2016-10" db="EMBL/GenBank/DDBJ databases">
        <authorList>
            <person name="Varghese N."/>
            <person name="Submissions S."/>
        </authorList>
    </citation>
    <scope>NUCLEOTIDE SEQUENCE [LARGE SCALE GENOMIC DNA]</scope>
    <source>
        <strain evidence="2">DSM 17038</strain>
    </source>
</reference>
<dbReference type="STRING" id="341036.SAMN05660649_04370"/>
<proteinExistence type="predicted"/>
<evidence type="ECO:0000313" key="2">
    <source>
        <dbReference type="Proteomes" id="UP000199337"/>
    </source>
</evidence>
<name>A0A1I2YBM0_9FIRM</name>
<dbReference type="AlphaFoldDB" id="A0A1I2YBM0"/>
<accession>A0A1I2YBM0</accession>